<organism evidence="6 7">
    <name type="scientific">Luteimicrobium xylanilyticum</name>
    <dbReference type="NCBI Taxonomy" id="1133546"/>
    <lineage>
        <taxon>Bacteria</taxon>
        <taxon>Bacillati</taxon>
        <taxon>Actinomycetota</taxon>
        <taxon>Actinomycetes</taxon>
        <taxon>Micrococcales</taxon>
        <taxon>Luteimicrobium</taxon>
    </lineage>
</organism>
<feature type="transmembrane region" description="Helical" evidence="4">
    <location>
        <begin position="27"/>
        <end position="48"/>
    </location>
</feature>
<keyword evidence="3" id="KW-0949">S-adenosyl-L-methionine</keyword>
<evidence type="ECO:0000259" key="5">
    <source>
        <dbReference type="Pfam" id="PF08241"/>
    </source>
</evidence>
<sequence>MPPSGASPRPTADRGRPPGSYGIDAPWVPFLWFGLTLLFLVGGIVAAVAATRATHVGAGLVVWLLYTWVGCVVWAVGGWLYLRASRRGKHEVWAEALDELDLRGDERALDLGCGRGAVTVALASRLPHGTVDGVDLWRSVDQSGNDPSATRRNLATNGIPEALPDSDPVGRPAGTVALHTADMTRLPFHDHTFDLVTASLAIHNVPTAQGRADAVREALRVLRPGGRLVVVDISRVREYAAVAAAAGARVETDRGLGWRLWWSGPWMATRLLVVRR</sequence>
<evidence type="ECO:0000313" key="7">
    <source>
        <dbReference type="Proteomes" id="UP000326702"/>
    </source>
</evidence>
<dbReference type="GO" id="GO:0030798">
    <property type="term" value="F:trans-aconitate 2-methyltransferase activity"/>
    <property type="evidence" value="ECO:0007669"/>
    <property type="project" value="UniProtKB-EC"/>
</dbReference>
<evidence type="ECO:0000256" key="3">
    <source>
        <dbReference type="ARBA" id="ARBA00022691"/>
    </source>
</evidence>
<reference evidence="6 7" key="1">
    <citation type="submission" date="2019-10" db="EMBL/GenBank/DDBJ databases">
        <title>Genome sequence of Luteimicrobium xylanilyticum HY-24.</title>
        <authorList>
            <person name="Kim D.Y."/>
            <person name="Park H.-Y."/>
        </authorList>
    </citation>
    <scope>NUCLEOTIDE SEQUENCE [LARGE SCALE GENOMIC DNA]</scope>
    <source>
        <strain evidence="6 7">HY-24</strain>
    </source>
</reference>
<evidence type="ECO:0000256" key="4">
    <source>
        <dbReference type="SAM" id="Phobius"/>
    </source>
</evidence>
<dbReference type="PANTHER" id="PTHR45277:SF1">
    <property type="entry name" value="EXPRESSED PROTEIN"/>
    <property type="match status" value="1"/>
</dbReference>
<keyword evidence="2 6" id="KW-0808">Transferase</keyword>
<keyword evidence="4" id="KW-0812">Transmembrane</keyword>
<proteinExistence type="predicted"/>
<gene>
    <name evidence="6" type="ORF">KDY119_02668</name>
</gene>
<feature type="transmembrane region" description="Helical" evidence="4">
    <location>
        <begin position="60"/>
        <end position="82"/>
    </location>
</feature>
<name>A0A5P9QDH0_9MICO</name>
<dbReference type="InterPro" id="IPR023576">
    <property type="entry name" value="UbiE/COQ5_MeTrFase_CS"/>
</dbReference>
<protein>
    <submittedName>
        <fullName evidence="6">Trans-aconitate 2-methyltransferase</fullName>
        <ecNumber evidence="6">2.1.1.144</ecNumber>
    </submittedName>
</protein>
<dbReference type="Gene3D" id="3.40.50.150">
    <property type="entry name" value="Vaccinia Virus protein VP39"/>
    <property type="match status" value="1"/>
</dbReference>
<dbReference type="GO" id="GO:0032259">
    <property type="term" value="P:methylation"/>
    <property type="evidence" value="ECO:0007669"/>
    <property type="project" value="UniProtKB-KW"/>
</dbReference>
<keyword evidence="4" id="KW-1133">Transmembrane helix</keyword>
<dbReference type="InterPro" id="IPR013216">
    <property type="entry name" value="Methyltransf_11"/>
</dbReference>
<accession>A0A5P9QDH0</accession>
<dbReference type="PROSITE" id="PS01184">
    <property type="entry name" value="UBIE_2"/>
    <property type="match status" value="1"/>
</dbReference>
<dbReference type="EMBL" id="CP045529">
    <property type="protein sequence ID" value="QFU99142.1"/>
    <property type="molecule type" value="Genomic_DNA"/>
</dbReference>
<dbReference type="EC" id="2.1.1.144" evidence="6"/>
<dbReference type="PANTHER" id="PTHR45277">
    <property type="entry name" value="EXPRESSED PROTEIN"/>
    <property type="match status" value="1"/>
</dbReference>
<evidence type="ECO:0000256" key="2">
    <source>
        <dbReference type="ARBA" id="ARBA00022679"/>
    </source>
</evidence>
<dbReference type="Proteomes" id="UP000326702">
    <property type="component" value="Chromosome"/>
</dbReference>
<dbReference type="Pfam" id="PF08241">
    <property type="entry name" value="Methyltransf_11"/>
    <property type="match status" value="1"/>
</dbReference>
<evidence type="ECO:0000256" key="1">
    <source>
        <dbReference type="ARBA" id="ARBA00022603"/>
    </source>
</evidence>
<dbReference type="SUPFAM" id="SSF53335">
    <property type="entry name" value="S-adenosyl-L-methionine-dependent methyltransferases"/>
    <property type="match status" value="1"/>
</dbReference>
<dbReference type="InterPro" id="IPR029063">
    <property type="entry name" value="SAM-dependent_MTases_sf"/>
</dbReference>
<keyword evidence="1 6" id="KW-0489">Methyltransferase</keyword>
<dbReference type="CDD" id="cd02440">
    <property type="entry name" value="AdoMet_MTases"/>
    <property type="match status" value="1"/>
</dbReference>
<evidence type="ECO:0000313" key="6">
    <source>
        <dbReference type="EMBL" id="QFU99142.1"/>
    </source>
</evidence>
<dbReference type="AlphaFoldDB" id="A0A5P9QDH0"/>
<keyword evidence="4" id="KW-0472">Membrane</keyword>
<keyword evidence="7" id="KW-1185">Reference proteome</keyword>
<dbReference type="KEGG" id="lxl:KDY119_02668"/>
<dbReference type="RefSeq" id="WP_036946799.1">
    <property type="nucleotide sequence ID" value="NZ_BAABIH010000008.1"/>
</dbReference>
<feature type="domain" description="Methyltransferase type 11" evidence="5">
    <location>
        <begin position="109"/>
        <end position="230"/>
    </location>
</feature>